<organism evidence="1 2">
    <name type="scientific">Anisodus tanguticus</name>
    <dbReference type="NCBI Taxonomy" id="243964"/>
    <lineage>
        <taxon>Eukaryota</taxon>
        <taxon>Viridiplantae</taxon>
        <taxon>Streptophyta</taxon>
        <taxon>Embryophyta</taxon>
        <taxon>Tracheophyta</taxon>
        <taxon>Spermatophyta</taxon>
        <taxon>Magnoliopsida</taxon>
        <taxon>eudicotyledons</taxon>
        <taxon>Gunneridae</taxon>
        <taxon>Pentapetalae</taxon>
        <taxon>asterids</taxon>
        <taxon>lamiids</taxon>
        <taxon>Solanales</taxon>
        <taxon>Solanaceae</taxon>
        <taxon>Solanoideae</taxon>
        <taxon>Hyoscyameae</taxon>
        <taxon>Anisodus</taxon>
    </lineage>
</organism>
<keyword evidence="2" id="KW-1185">Reference proteome</keyword>
<evidence type="ECO:0000313" key="1">
    <source>
        <dbReference type="EMBL" id="KAK4367960.1"/>
    </source>
</evidence>
<sequence length="144" mass="16508">MASPLEAVRHRRTGAVLFYKKPHPPFKTDPLIGLPKNNSVHELPISSSNNVTETKQHRKGAADEHVMFDFGNDYGFWQNLCDLEKTIPSSSQYKVHSKYFSEVARSNTSPAMIEDAKYLSEDVYQLSSQEDMLNEFMKLNLFYS</sequence>
<reference evidence="1" key="1">
    <citation type="submission" date="2023-12" db="EMBL/GenBank/DDBJ databases">
        <title>Genome assembly of Anisodus tanguticus.</title>
        <authorList>
            <person name="Wang Y.-J."/>
        </authorList>
    </citation>
    <scope>NUCLEOTIDE SEQUENCE</scope>
    <source>
        <strain evidence="1">KB-2021</strain>
        <tissue evidence="1">Leaf</tissue>
    </source>
</reference>
<proteinExistence type="predicted"/>
<accession>A0AAE1VQ41</accession>
<name>A0AAE1VQ41_9SOLA</name>
<gene>
    <name evidence="1" type="ORF">RND71_011752</name>
</gene>
<protein>
    <submittedName>
        <fullName evidence="1">Uncharacterized protein</fullName>
    </submittedName>
</protein>
<evidence type="ECO:0000313" key="2">
    <source>
        <dbReference type="Proteomes" id="UP001291623"/>
    </source>
</evidence>
<dbReference type="EMBL" id="JAVYJV010000006">
    <property type="protein sequence ID" value="KAK4367960.1"/>
    <property type="molecule type" value="Genomic_DNA"/>
</dbReference>
<dbReference type="Proteomes" id="UP001291623">
    <property type="component" value="Unassembled WGS sequence"/>
</dbReference>
<comment type="caution">
    <text evidence="1">The sequence shown here is derived from an EMBL/GenBank/DDBJ whole genome shotgun (WGS) entry which is preliminary data.</text>
</comment>
<dbReference type="AlphaFoldDB" id="A0AAE1VQ41"/>